<proteinExistence type="predicted"/>
<comment type="caution">
    <text evidence="1">The sequence shown here is derived from an EMBL/GenBank/DDBJ whole genome shotgun (WGS) entry which is preliminary data.</text>
</comment>
<organism evidence="1 2">
    <name type="scientific">Blastopirellula marina DSM 3645</name>
    <dbReference type="NCBI Taxonomy" id="314230"/>
    <lineage>
        <taxon>Bacteria</taxon>
        <taxon>Pseudomonadati</taxon>
        <taxon>Planctomycetota</taxon>
        <taxon>Planctomycetia</taxon>
        <taxon>Pirellulales</taxon>
        <taxon>Pirellulaceae</taxon>
        <taxon>Blastopirellula</taxon>
    </lineage>
</organism>
<dbReference type="EMBL" id="AANZ01000008">
    <property type="protein sequence ID" value="EAQ80611.1"/>
    <property type="molecule type" value="Genomic_DNA"/>
</dbReference>
<sequence length="89" mass="9744">MLGKASGFEVEAAGFEPASRDIFMQASTCVVDYLIFAGDVSNRRDTPPTSKELDLVFSVLCVTEDESELATGFQISPTKTFNRQANLFN</sequence>
<dbReference type="Proteomes" id="UP000004358">
    <property type="component" value="Unassembled WGS sequence"/>
</dbReference>
<accession>A3ZSF1</accession>
<dbReference type="AlphaFoldDB" id="A3ZSF1"/>
<protein>
    <submittedName>
        <fullName evidence="1">Uncharacterized protein</fullName>
    </submittedName>
</protein>
<evidence type="ECO:0000313" key="1">
    <source>
        <dbReference type="EMBL" id="EAQ80611.1"/>
    </source>
</evidence>
<reference evidence="1 2" key="1">
    <citation type="submission" date="2006-02" db="EMBL/GenBank/DDBJ databases">
        <authorList>
            <person name="Amann R."/>
            <person name="Ferriera S."/>
            <person name="Johnson J."/>
            <person name="Kravitz S."/>
            <person name="Halpern A."/>
            <person name="Remington K."/>
            <person name="Beeson K."/>
            <person name="Tran B."/>
            <person name="Rogers Y.-H."/>
            <person name="Friedman R."/>
            <person name="Venter J.C."/>
        </authorList>
    </citation>
    <scope>NUCLEOTIDE SEQUENCE [LARGE SCALE GENOMIC DNA]</scope>
    <source>
        <strain evidence="1 2">DSM 3645</strain>
    </source>
</reference>
<evidence type="ECO:0000313" key="2">
    <source>
        <dbReference type="Proteomes" id="UP000004358"/>
    </source>
</evidence>
<dbReference type="HOGENOM" id="CLU_2448726_0_0_0"/>
<name>A3ZSF1_9BACT</name>
<gene>
    <name evidence="1" type="ORF">DSM3645_14735</name>
</gene>